<proteinExistence type="predicted"/>
<feature type="compositionally biased region" description="Low complexity" evidence="3">
    <location>
        <begin position="21"/>
        <end position="40"/>
    </location>
</feature>
<evidence type="ECO:0000259" key="4">
    <source>
        <dbReference type="PROSITE" id="PS50102"/>
    </source>
</evidence>
<feature type="domain" description="RRM" evidence="4">
    <location>
        <begin position="182"/>
        <end position="231"/>
    </location>
</feature>
<reference evidence="5 6" key="1">
    <citation type="journal article" date="2018" name="PLoS Genet.">
        <title>Population sequencing reveals clonal diversity and ancestral inbreeding in the grapevine cultivar Chardonnay.</title>
        <authorList>
            <person name="Roach M.J."/>
            <person name="Johnson D.L."/>
            <person name="Bohlmann J."/>
            <person name="van Vuuren H.J."/>
            <person name="Jones S.J."/>
            <person name="Pretorius I.S."/>
            <person name="Schmidt S.A."/>
            <person name="Borneman A.R."/>
        </authorList>
    </citation>
    <scope>NUCLEOTIDE SEQUENCE [LARGE SCALE GENOMIC DNA]</scope>
    <source>
        <strain evidence="6">cv. Chardonnay</strain>
        <tissue evidence="5">Leaf</tissue>
    </source>
</reference>
<evidence type="ECO:0000256" key="1">
    <source>
        <dbReference type="ARBA" id="ARBA00022884"/>
    </source>
</evidence>
<gene>
    <name evidence="5" type="ORF">CK203_080221</name>
</gene>
<organism evidence="5 6">
    <name type="scientific">Vitis vinifera</name>
    <name type="common">Grape</name>
    <dbReference type="NCBI Taxonomy" id="29760"/>
    <lineage>
        <taxon>Eukaryota</taxon>
        <taxon>Viridiplantae</taxon>
        <taxon>Streptophyta</taxon>
        <taxon>Embryophyta</taxon>
        <taxon>Tracheophyta</taxon>
        <taxon>Spermatophyta</taxon>
        <taxon>Magnoliopsida</taxon>
        <taxon>eudicotyledons</taxon>
        <taxon>Gunneridae</taxon>
        <taxon>Pentapetalae</taxon>
        <taxon>rosids</taxon>
        <taxon>Vitales</taxon>
        <taxon>Vitaceae</taxon>
        <taxon>Viteae</taxon>
        <taxon>Vitis</taxon>
    </lineage>
</organism>
<dbReference type="Proteomes" id="UP000288805">
    <property type="component" value="Unassembled WGS sequence"/>
</dbReference>
<dbReference type="InterPro" id="IPR035979">
    <property type="entry name" value="RBD_domain_sf"/>
</dbReference>
<dbReference type="EMBL" id="QGNW01001227">
    <property type="protein sequence ID" value="RVW49405.1"/>
    <property type="molecule type" value="Genomic_DNA"/>
</dbReference>
<keyword evidence="1 2" id="KW-0694">RNA-binding</keyword>
<feature type="region of interest" description="Disordered" evidence="3">
    <location>
        <begin position="21"/>
        <end position="180"/>
    </location>
</feature>
<dbReference type="AlphaFoldDB" id="A0A438EP60"/>
<evidence type="ECO:0000256" key="2">
    <source>
        <dbReference type="PROSITE-ProRule" id="PRU00176"/>
    </source>
</evidence>
<comment type="caution">
    <text evidence="5">The sequence shown here is derived from an EMBL/GenBank/DDBJ whole genome shotgun (WGS) entry which is preliminary data.</text>
</comment>
<dbReference type="SUPFAM" id="SSF54928">
    <property type="entry name" value="RNA-binding domain, RBD"/>
    <property type="match status" value="1"/>
</dbReference>
<dbReference type="SMART" id="SM00360">
    <property type="entry name" value="RRM"/>
    <property type="match status" value="1"/>
</dbReference>
<accession>A0A438EP60</accession>
<dbReference type="Pfam" id="PF00076">
    <property type="entry name" value="RRM_1"/>
    <property type="match status" value="1"/>
</dbReference>
<protein>
    <recommendedName>
        <fullName evidence="4">RRM domain-containing protein</fullName>
    </recommendedName>
</protein>
<evidence type="ECO:0000313" key="5">
    <source>
        <dbReference type="EMBL" id="RVW49405.1"/>
    </source>
</evidence>
<sequence>MVLSNKKLKQKLRAALAESLVVSVAGTTDPTTTDSTSTNPDPNPQSLENLLGSATQIPRLSKREKRRKTLSLQGPELAGTSNQSEEKEANTEALTDDGNNTENKDKKKKKRKRDGEVDDGEVGLEENKNKLKKKKNKKKKKKKKKQKSEGQNKDVENEGGEKGVVKETAQISDSQENGDASNKVYVGGIPYYSTEDDIRSYFDSCGTITEVDCMMFPESGKFRGIAIISFKVGIQLDWFAVQIMFDCVNFDPLH</sequence>
<name>A0A438EP60_VITVI</name>
<dbReference type="InterPro" id="IPR000504">
    <property type="entry name" value="RRM_dom"/>
</dbReference>
<dbReference type="GO" id="GO:0003723">
    <property type="term" value="F:RNA binding"/>
    <property type="evidence" value="ECO:0007669"/>
    <property type="project" value="UniProtKB-UniRule"/>
</dbReference>
<feature type="compositionally biased region" description="Polar residues" evidence="3">
    <location>
        <begin position="169"/>
        <end position="180"/>
    </location>
</feature>
<feature type="compositionally biased region" description="Polar residues" evidence="3">
    <location>
        <begin position="45"/>
        <end position="58"/>
    </location>
</feature>
<dbReference type="Gene3D" id="3.30.70.330">
    <property type="match status" value="1"/>
</dbReference>
<feature type="compositionally biased region" description="Basic residues" evidence="3">
    <location>
        <begin position="60"/>
        <end position="69"/>
    </location>
</feature>
<feature type="compositionally biased region" description="Basic residues" evidence="3">
    <location>
        <begin position="130"/>
        <end position="146"/>
    </location>
</feature>
<evidence type="ECO:0000313" key="6">
    <source>
        <dbReference type="Proteomes" id="UP000288805"/>
    </source>
</evidence>
<dbReference type="PROSITE" id="PS50102">
    <property type="entry name" value="RRM"/>
    <property type="match status" value="1"/>
</dbReference>
<dbReference type="InterPro" id="IPR012677">
    <property type="entry name" value="Nucleotide-bd_a/b_plait_sf"/>
</dbReference>
<evidence type="ECO:0000256" key="3">
    <source>
        <dbReference type="SAM" id="MobiDB-lite"/>
    </source>
</evidence>
<dbReference type="PANTHER" id="PTHR21245">
    <property type="entry name" value="HETEROGENEOUS NUCLEAR RIBONUCLEOPROTEIN"/>
    <property type="match status" value="1"/>
</dbReference>
<feature type="compositionally biased region" description="Basic and acidic residues" evidence="3">
    <location>
        <begin position="147"/>
        <end position="165"/>
    </location>
</feature>